<accession>A0A8T2NYS6</accession>
<feature type="domain" description="G-protein coupled receptors family 3 profile" evidence="11">
    <location>
        <begin position="125"/>
        <end position="302"/>
    </location>
</feature>
<dbReference type="GO" id="GO:0004965">
    <property type="term" value="F:G protein-coupled GABA receptor activity"/>
    <property type="evidence" value="ECO:0007669"/>
    <property type="project" value="InterPro"/>
</dbReference>
<dbReference type="Pfam" id="PF00003">
    <property type="entry name" value="7tm_3"/>
    <property type="match status" value="1"/>
</dbReference>
<dbReference type="OrthoDB" id="8923663at2759"/>
<comment type="similarity">
    <text evidence="2">Belongs to the G-protein coupled receptor 3 family. GABA-B receptor subfamily.</text>
</comment>
<evidence type="ECO:0000256" key="1">
    <source>
        <dbReference type="ARBA" id="ARBA00004141"/>
    </source>
</evidence>
<dbReference type="EMBL" id="JAFBMS010000018">
    <property type="protein sequence ID" value="KAG9345239.1"/>
    <property type="molecule type" value="Genomic_DNA"/>
</dbReference>
<evidence type="ECO:0000259" key="11">
    <source>
        <dbReference type="PROSITE" id="PS50259"/>
    </source>
</evidence>
<evidence type="ECO:0000256" key="8">
    <source>
        <dbReference type="ARBA" id="ARBA00023180"/>
    </source>
</evidence>
<dbReference type="PANTHER" id="PTHR10519">
    <property type="entry name" value="GABA-B RECEPTOR"/>
    <property type="match status" value="1"/>
</dbReference>
<protein>
    <recommendedName>
        <fullName evidence="11">G-protein coupled receptors family 3 profile domain-containing protein</fullName>
    </recommendedName>
</protein>
<evidence type="ECO:0000256" key="6">
    <source>
        <dbReference type="ARBA" id="ARBA00023136"/>
    </source>
</evidence>
<gene>
    <name evidence="12" type="ORF">JZ751_009785</name>
</gene>
<dbReference type="InterPro" id="IPR017978">
    <property type="entry name" value="GPCR_3_C"/>
</dbReference>
<keyword evidence="5" id="KW-0297">G-protein coupled receptor</keyword>
<dbReference type="GO" id="GO:0038039">
    <property type="term" value="C:G protein-coupled receptor heterodimeric complex"/>
    <property type="evidence" value="ECO:0007669"/>
    <property type="project" value="TreeGrafter"/>
</dbReference>
<sequence>MAVGLKLPFTGPQACASTLCITQSLRTPPGLPEWPIYKTVSPCHSGPGPPADQTMVIEEFRFLSQKLFISVSVFAGLGILLGIMCLSFNIYNSNVRYPDKTLHFTMIKTELAVQSNRTDRELLNLSPIPLCIRYIQNSQPYLNNMTAVGCMMALAAVFPLGIDGQHVHRAQFPVVCQFRLWLLGLGFSLAYGSMFTKIWWVHTVFTKKDEKKEKRKQHLEPWKLYATVGVLLAIDILSLMIWQIVDPLHITVEPINRKNQSEPKASLYTDPPIASASQCSRFTVTAPYLLGPVQSLRSVCLY</sequence>
<dbReference type="PANTHER" id="PTHR10519:SF77">
    <property type="entry name" value="GAMMA-AMINOBUTYRIC ACID TYPE B RECEPTOR SUBUNIT 1"/>
    <property type="match status" value="1"/>
</dbReference>
<comment type="caution">
    <text evidence="12">The sequence shown here is derived from an EMBL/GenBank/DDBJ whole genome shotgun (WGS) entry which is preliminary data.</text>
</comment>
<dbReference type="InterPro" id="IPR002455">
    <property type="entry name" value="GPCR3_GABA-B"/>
</dbReference>
<proteinExistence type="inferred from homology"/>
<dbReference type="GO" id="GO:0007214">
    <property type="term" value="P:gamma-aminobutyric acid signaling pathway"/>
    <property type="evidence" value="ECO:0007669"/>
    <property type="project" value="TreeGrafter"/>
</dbReference>
<dbReference type="AlphaFoldDB" id="A0A8T2NYS6"/>
<keyword evidence="13" id="KW-1185">Reference proteome</keyword>
<comment type="subcellular location">
    <subcellularLocation>
        <location evidence="1">Membrane</location>
        <topology evidence="1">Multi-pass membrane protein</topology>
    </subcellularLocation>
</comment>
<dbReference type="Proteomes" id="UP000824540">
    <property type="component" value="Unassembled WGS sequence"/>
</dbReference>
<evidence type="ECO:0000256" key="2">
    <source>
        <dbReference type="ARBA" id="ARBA00008991"/>
    </source>
</evidence>
<organism evidence="12 13">
    <name type="scientific">Albula glossodonta</name>
    <name type="common">roundjaw bonefish</name>
    <dbReference type="NCBI Taxonomy" id="121402"/>
    <lineage>
        <taxon>Eukaryota</taxon>
        <taxon>Metazoa</taxon>
        <taxon>Chordata</taxon>
        <taxon>Craniata</taxon>
        <taxon>Vertebrata</taxon>
        <taxon>Euteleostomi</taxon>
        <taxon>Actinopterygii</taxon>
        <taxon>Neopterygii</taxon>
        <taxon>Teleostei</taxon>
        <taxon>Albuliformes</taxon>
        <taxon>Albulidae</taxon>
        <taxon>Albula</taxon>
    </lineage>
</organism>
<keyword evidence="7" id="KW-0675">Receptor</keyword>
<keyword evidence="8" id="KW-0325">Glycoprotein</keyword>
<evidence type="ECO:0000256" key="3">
    <source>
        <dbReference type="ARBA" id="ARBA00022692"/>
    </source>
</evidence>
<evidence type="ECO:0000256" key="5">
    <source>
        <dbReference type="ARBA" id="ARBA00023040"/>
    </source>
</evidence>
<reference evidence="12" key="1">
    <citation type="thesis" date="2021" institute="BYU ScholarsArchive" country="Provo, UT, USA">
        <title>Applications of and Algorithms for Genome Assembly and Genomic Analyses with an Emphasis on Marine Teleosts.</title>
        <authorList>
            <person name="Pickett B.D."/>
        </authorList>
    </citation>
    <scope>NUCLEOTIDE SEQUENCE</scope>
    <source>
        <strain evidence="12">HI-2016</strain>
    </source>
</reference>
<dbReference type="PROSITE" id="PS50259">
    <property type="entry name" value="G_PROTEIN_RECEP_F3_4"/>
    <property type="match status" value="1"/>
</dbReference>
<keyword evidence="6 10" id="KW-0472">Membrane</keyword>
<evidence type="ECO:0000313" key="12">
    <source>
        <dbReference type="EMBL" id="KAG9345239.1"/>
    </source>
</evidence>
<feature type="transmembrane region" description="Helical" evidence="10">
    <location>
        <begin position="180"/>
        <end position="201"/>
    </location>
</feature>
<evidence type="ECO:0000313" key="13">
    <source>
        <dbReference type="Proteomes" id="UP000824540"/>
    </source>
</evidence>
<keyword evidence="4 10" id="KW-1133">Transmembrane helix</keyword>
<feature type="transmembrane region" description="Helical" evidence="10">
    <location>
        <begin position="141"/>
        <end position="160"/>
    </location>
</feature>
<evidence type="ECO:0000256" key="7">
    <source>
        <dbReference type="ARBA" id="ARBA00023170"/>
    </source>
</evidence>
<feature type="transmembrane region" description="Helical" evidence="10">
    <location>
        <begin position="222"/>
        <end position="245"/>
    </location>
</feature>
<evidence type="ECO:0000256" key="4">
    <source>
        <dbReference type="ARBA" id="ARBA00022989"/>
    </source>
</evidence>
<evidence type="ECO:0000256" key="9">
    <source>
        <dbReference type="ARBA" id="ARBA00023224"/>
    </source>
</evidence>
<feature type="transmembrane region" description="Helical" evidence="10">
    <location>
        <begin position="67"/>
        <end position="91"/>
    </location>
</feature>
<keyword evidence="3 10" id="KW-0812">Transmembrane</keyword>
<name>A0A8T2NYS6_9TELE</name>
<keyword evidence="9" id="KW-0807">Transducer</keyword>
<evidence type="ECO:0000256" key="10">
    <source>
        <dbReference type="SAM" id="Phobius"/>
    </source>
</evidence>